<evidence type="ECO:0000313" key="1">
    <source>
        <dbReference type="EMBL" id="KAJ4847660.1"/>
    </source>
</evidence>
<dbReference type="EMBL" id="JAKUCV010001111">
    <property type="protein sequence ID" value="KAJ4847660.1"/>
    <property type="molecule type" value="Genomic_DNA"/>
</dbReference>
<evidence type="ECO:0000313" key="2">
    <source>
        <dbReference type="Proteomes" id="UP001141552"/>
    </source>
</evidence>
<protein>
    <recommendedName>
        <fullName evidence="3">Replication factor A C-terminal domain-containing protein</fullName>
    </recommendedName>
</protein>
<evidence type="ECO:0008006" key="3">
    <source>
        <dbReference type="Google" id="ProtNLM"/>
    </source>
</evidence>
<dbReference type="Gene3D" id="2.40.50.140">
    <property type="entry name" value="Nucleic acid-binding proteins"/>
    <property type="match status" value="1"/>
</dbReference>
<proteinExistence type="predicted"/>
<comment type="caution">
    <text evidence="1">The sequence shown here is derived from an EMBL/GenBank/DDBJ whole genome shotgun (WGS) entry which is preliminary data.</text>
</comment>
<name>A0A9Q0GCT6_9ROSI</name>
<gene>
    <name evidence="1" type="ORF">Tsubulata_036970</name>
</gene>
<dbReference type="OrthoDB" id="1922776at2759"/>
<accession>A0A9Q0GCT6</accession>
<keyword evidence="2" id="KW-1185">Reference proteome</keyword>
<organism evidence="1 2">
    <name type="scientific">Turnera subulata</name>
    <dbReference type="NCBI Taxonomy" id="218843"/>
    <lineage>
        <taxon>Eukaryota</taxon>
        <taxon>Viridiplantae</taxon>
        <taxon>Streptophyta</taxon>
        <taxon>Embryophyta</taxon>
        <taxon>Tracheophyta</taxon>
        <taxon>Spermatophyta</taxon>
        <taxon>Magnoliopsida</taxon>
        <taxon>eudicotyledons</taxon>
        <taxon>Gunneridae</taxon>
        <taxon>Pentapetalae</taxon>
        <taxon>rosids</taxon>
        <taxon>fabids</taxon>
        <taxon>Malpighiales</taxon>
        <taxon>Passifloraceae</taxon>
        <taxon>Turnera</taxon>
    </lineage>
</organism>
<dbReference type="Proteomes" id="UP001141552">
    <property type="component" value="Unassembled WGS sequence"/>
</dbReference>
<sequence length="164" mass="18040">MEGEKPTTVMCTVIAMDHSNLFYRVCSICERTLPPDTNTTTPAAASLICRFCNNNPITKRLFRLLVSIATDAQVINVICFDRAAKVLFGCSADDFFHFAKLHPFAAANAAKILEGEMFMMTLSKPKNGNAQHLRAVSIVPLKAGFRPAIESLKLLYGIKVKQSS</sequence>
<dbReference type="SUPFAM" id="SSF50249">
    <property type="entry name" value="Nucleic acid-binding proteins"/>
    <property type="match status" value="1"/>
</dbReference>
<dbReference type="AlphaFoldDB" id="A0A9Q0GCT6"/>
<reference evidence="1" key="2">
    <citation type="journal article" date="2023" name="Plants (Basel)">
        <title>Annotation of the Turnera subulata (Passifloraceae) Draft Genome Reveals the S-Locus Evolved after the Divergence of Turneroideae from Passifloroideae in a Stepwise Manner.</title>
        <authorList>
            <person name="Henning P.M."/>
            <person name="Roalson E.H."/>
            <person name="Mir W."/>
            <person name="McCubbin A.G."/>
            <person name="Shore J.S."/>
        </authorList>
    </citation>
    <scope>NUCLEOTIDE SEQUENCE</scope>
    <source>
        <strain evidence="1">F60SS</strain>
    </source>
</reference>
<reference evidence="1" key="1">
    <citation type="submission" date="2022-02" db="EMBL/GenBank/DDBJ databases">
        <authorList>
            <person name="Henning P.M."/>
            <person name="McCubbin A.G."/>
            <person name="Shore J.S."/>
        </authorList>
    </citation>
    <scope>NUCLEOTIDE SEQUENCE</scope>
    <source>
        <strain evidence="1">F60SS</strain>
        <tissue evidence="1">Leaves</tissue>
    </source>
</reference>
<dbReference type="InterPro" id="IPR012340">
    <property type="entry name" value="NA-bd_OB-fold"/>
</dbReference>